<dbReference type="AlphaFoldDB" id="A0AA38FTQ0"/>
<dbReference type="PANTHER" id="PTHR22753:SF48">
    <property type="entry name" value="PHOSPHOLIPID_GLYCEROL ACYLTRANSFERASE DOMAIN-CONTAINING PROTEIN"/>
    <property type="match status" value="1"/>
</dbReference>
<dbReference type="Pfam" id="PF00561">
    <property type="entry name" value="Abhydrolase_1"/>
    <property type="match status" value="1"/>
</dbReference>
<sequence length="343" mass="37936">YDVRCIYIPSTDRSSWNQIVEMLIPLLEEECQYKGQNRHITLIGESFGAVLALRIACAAPKLISRMIMINSSSNLKFSNPLVSVFAQTGLLATLPDTIYTVSKGVAVALMVKYDLVSKRGVEDILPPIDLLPADCAAWRLSLLNDDAGLSEDVIQSICIPTLVIASAEDHVLSSLAEGARLQNLLQHAKRVILPKSGHAVLLEDSIDLVAIMQANGFHIPNFSISCMFQQDGFFLRKRAVPDEVLDEMGYILAPWRFLTSPLISGEENLPNPCVEPGRPVLFVGNHTLFGGYDTPILLYELFLRGFHARGLAHPGHWYTSIGSIFERYGHVKASKFAAYQLLK</sequence>
<dbReference type="Proteomes" id="UP000824469">
    <property type="component" value="Unassembled WGS sequence"/>
</dbReference>
<dbReference type="OMA" id="STDRSSW"/>
<feature type="non-terminal residue" evidence="2">
    <location>
        <position position="1"/>
    </location>
</feature>
<accession>A0AA38FTQ0</accession>
<proteinExistence type="predicted"/>
<feature type="non-terminal residue" evidence="2">
    <location>
        <position position="343"/>
    </location>
</feature>
<evidence type="ECO:0000313" key="3">
    <source>
        <dbReference type="Proteomes" id="UP000824469"/>
    </source>
</evidence>
<keyword evidence="3" id="KW-1185">Reference proteome</keyword>
<dbReference type="GO" id="GO:0016020">
    <property type="term" value="C:membrane"/>
    <property type="evidence" value="ECO:0007669"/>
    <property type="project" value="TreeGrafter"/>
</dbReference>
<organism evidence="2 3">
    <name type="scientific">Taxus chinensis</name>
    <name type="common">Chinese yew</name>
    <name type="synonym">Taxus wallichiana var. chinensis</name>
    <dbReference type="NCBI Taxonomy" id="29808"/>
    <lineage>
        <taxon>Eukaryota</taxon>
        <taxon>Viridiplantae</taxon>
        <taxon>Streptophyta</taxon>
        <taxon>Embryophyta</taxon>
        <taxon>Tracheophyta</taxon>
        <taxon>Spermatophyta</taxon>
        <taxon>Pinopsida</taxon>
        <taxon>Pinidae</taxon>
        <taxon>Conifers II</taxon>
        <taxon>Cupressales</taxon>
        <taxon>Taxaceae</taxon>
        <taxon>Taxus</taxon>
    </lineage>
</organism>
<name>A0AA38FTQ0_TAXCH</name>
<dbReference type="InterPro" id="IPR029058">
    <property type="entry name" value="AB_hydrolase_fold"/>
</dbReference>
<protein>
    <recommendedName>
        <fullName evidence="1">AB hydrolase-1 domain-containing protein</fullName>
    </recommendedName>
</protein>
<dbReference type="PANTHER" id="PTHR22753">
    <property type="entry name" value="TRANSMEMBRANE PROTEIN 68"/>
    <property type="match status" value="1"/>
</dbReference>
<dbReference type="SUPFAM" id="SSF53474">
    <property type="entry name" value="alpha/beta-Hydrolases"/>
    <property type="match status" value="1"/>
</dbReference>
<evidence type="ECO:0000259" key="1">
    <source>
        <dbReference type="Pfam" id="PF00561"/>
    </source>
</evidence>
<dbReference type="Gene3D" id="3.40.50.1820">
    <property type="entry name" value="alpha/beta hydrolase"/>
    <property type="match status" value="1"/>
</dbReference>
<feature type="domain" description="AB hydrolase-1" evidence="1">
    <location>
        <begin position="37"/>
        <end position="204"/>
    </location>
</feature>
<gene>
    <name evidence="2" type="ORF">KI387_025471</name>
</gene>
<dbReference type="EMBL" id="JAHRHJ020000006">
    <property type="protein sequence ID" value="KAH9310436.1"/>
    <property type="molecule type" value="Genomic_DNA"/>
</dbReference>
<reference evidence="2 3" key="1">
    <citation type="journal article" date="2021" name="Nat. Plants">
        <title>The Taxus genome provides insights into paclitaxel biosynthesis.</title>
        <authorList>
            <person name="Xiong X."/>
            <person name="Gou J."/>
            <person name="Liao Q."/>
            <person name="Li Y."/>
            <person name="Zhou Q."/>
            <person name="Bi G."/>
            <person name="Li C."/>
            <person name="Du R."/>
            <person name="Wang X."/>
            <person name="Sun T."/>
            <person name="Guo L."/>
            <person name="Liang H."/>
            <person name="Lu P."/>
            <person name="Wu Y."/>
            <person name="Zhang Z."/>
            <person name="Ro D.K."/>
            <person name="Shang Y."/>
            <person name="Huang S."/>
            <person name="Yan J."/>
        </authorList>
    </citation>
    <scope>NUCLEOTIDE SEQUENCE [LARGE SCALE GENOMIC DNA]</scope>
    <source>
        <strain evidence="2">Ta-2019</strain>
    </source>
</reference>
<dbReference type="InterPro" id="IPR000073">
    <property type="entry name" value="AB_hydrolase_1"/>
</dbReference>
<evidence type="ECO:0000313" key="2">
    <source>
        <dbReference type="EMBL" id="KAH9310436.1"/>
    </source>
</evidence>
<comment type="caution">
    <text evidence="2">The sequence shown here is derived from an EMBL/GenBank/DDBJ whole genome shotgun (WGS) entry which is preliminary data.</text>
</comment>